<dbReference type="PROSITE" id="PS50206">
    <property type="entry name" value="RHODANESE_3"/>
    <property type="match status" value="1"/>
</dbReference>
<evidence type="ECO:0000256" key="1">
    <source>
        <dbReference type="ARBA" id="ARBA00008714"/>
    </source>
</evidence>
<dbReference type="Gene3D" id="3.55.40.20">
    <property type="entry name" value="Iron/manganese superoxide dismutase, C-terminal domain"/>
    <property type="match status" value="1"/>
</dbReference>
<proteinExistence type="inferred from homology"/>
<evidence type="ECO:0000256" key="2">
    <source>
        <dbReference type="ARBA" id="ARBA00012682"/>
    </source>
</evidence>
<dbReference type="SMART" id="SM00450">
    <property type="entry name" value="RHOD"/>
    <property type="match status" value="1"/>
</dbReference>
<dbReference type="Pfam" id="PF02777">
    <property type="entry name" value="Sod_Fe_C"/>
    <property type="match status" value="1"/>
</dbReference>
<dbReference type="PANTHER" id="PTHR11404">
    <property type="entry name" value="SUPEROXIDE DISMUTASE 2"/>
    <property type="match status" value="1"/>
</dbReference>
<keyword evidence="4" id="KW-0560">Oxidoreductase</keyword>
<evidence type="ECO:0000259" key="5">
    <source>
        <dbReference type="PROSITE" id="PS50206"/>
    </source>
</evidence>
<reference evidence="6 7" key="1">
    <citation type="submission" date="2016-10" db="EMBL/GenBank/DDBJ databases">
        <authorList>
            <person name="de Groot N.N."/>
        </authorList>
    </citation>
    <scope>NUCLEOTIDE SEQUENCE [LARGE SCALE GENOMIC DNA]</scope>
    <source>
        <strain evidence="6 7">MT12</strain>
    </source>
</reference>
<dbReference type="InterPro" id="IPR023695">
    <property type="entry name" value="Thiosulf_sulfurTrfase"/>
</dbReference>
<dbReference type="InterPro" id="IPR036314">
    <property type="entry name" value="SOD_C_sf"/>
</dbReference>
<evidence type="ECO:0000313" key="6">
    <source>
        <dbReference type="EMBL" id="SEC42008.1"/>
    </source>
</evidence>
<comment type="similarity">
    <text evidence="1">Belongs to the iron/manganese superoxide dismutase family.</text>
</comment>
<dbReference type="Pfam" id="PF00581">
    <property type="entry name" value="Rhodanese"/>
    <property type="match status" value="1"/>
</dbReference>
<dbReference type="GO" id="GO:0046872">
    <property type="term" value="F:metal ion binding"/>
    <property type="evidence" value="ECO:0007669"/>
    <property type="project" value="UniProtKB-KW"/>
</dbReference>
<name>A0A1H4SD73_9BRAD</name>
<dbReference type="EMBL" id="FNTH01000001">
    <property type="protein sequence ID" value="SEC42008.1"/>
    <property type="molecule type" value="Genomic_DNA"/>
</dbReference>
<dbReference type="SUPFAM" id="SSF46609">
    <property type="entry name" value="Fe,Mn superoxide dismutase (SOD), N-terminal domain"/>
    <property type="match status" value="1"/>
</dbReference>
<dbReference type="EC" id="1.15.1.1" evidence="2"/>
<evidence type="ECO:0000256" key="4">
    <source>
        <dbReference type="ARBA" id="ARBA00023002"/>
    </source>
</evidence>
<dbReference type="InterPro" id="IPR001763">
    <property type="entry name" value="Rhodanese-like_dom"/>
</dbReference>
<keyword evidence="3" id="KW-0479">Metal-binding</keyword>
<dbReference type="RefSeq" id="WP_092115179.1">
    <property type="nucleotide sequence ID" value="NZ_FNTH01000001.1"/>
</dbReference>
<feature type="domain" description="Rhodanese" evidence="5">
    <location>
        <begin position="226"/>
        <end position="316"/>
    </location>
</feature>
<dbReference type="GO" id="GO:0004784">
    <property type="term" value="F:superoxide dismutase activity"/>
    <property type="evidence" value="ECO:0007669"/>
    <property type="project" value="UniProtKB-EC"/>
</dbReference>
<dbReference type="SUPFAM" id="SSF54719">
    <property type="entry name" value="Fe,Mn superoxide dismutase (SOD), C-terminal domain"/>
    <property type="match status" value="1"/>
</dbReference>
<dbReference type="Proteomes" id="UP000198992">
    <property type="component" value="Unassembled WGS sequence"/>
</dbReference>
<dbReference type="OrthoDB" id="9803125at2"/>
<dbReference type="AlphaFoldDB" id="A0A1H4SD73"/>
<organism evidence="6 7">
    <name type="scientific">Bradyrhizobium erythrophlei</name>
    <dbReference type="NCBI Taxonomy" id="1437360"/>
    <lineage>
        <taxon>Bacteria</taxon>
        <taxon>Pseudomonadati</taxon>
        <taxon>Pseudomonadota</taxon>
        <taxon>Alphaproteobacteria</taxon>
        <taxon>Hyphomicrobiales</taxon>
        <taxon>Nitrobacteraceae</taxon>
        <taxon>Bradyrhizobium</taxon>
    </lineage>
</organism>
<dbReference type="InterPro" id="IPR019832">
    <property type="entry name" value="Mn/Fe_SOD_C"/>
</dbReference>
<evidence type="ECO:0000313" key="7">
    <source>
        <dbReference type="Proteomes" id="UP000198992"/>
    </source>
</evidence>
<evidence type="ECO:0000256" key="3">
    <source>
        <dbReference type="ARBA" id="ARBA00022723"/>
    </source>
</evidence>
<dbReference type="Gene3D" id="3.40.250.10">
    <property type="entry name" value="Rhodanese-like domain"/>
    <property type="match status" value="1"/>
</dbReference>
<dbReference type="InterPro" id="IPR050265">
    <property type="entry name" value="Fe/Mn_Superoxide_Dismutase"/>
</dbReference>
<dbReference type="GO" id="GO:0004792">
    <property type="term" value="F:thiosulfate-cyanide sulfurtransferase activity"/>
    <property type="evidence" value="ECO:0007669"/>
    <property type="project" value="InterPro"/>
</dbReference>
<dbReference type="GO" id="GO:0005737">
    <property type="term" value="C:cytoplasm"/>
    <property type="evidence" value="ECO:0007669"/>
    <property type="project" value="InterPro"/>
</dbReference>
<dbReference type="InterPro" id="IPR036324">
    <property type="entry name" value="Mn/Fe_SOD_N_sf"/>
</dbReference>
<dbReference type="CDD" id="cd01444">
    <property type="entry name" value="GlpE_ST"/>
    <property type="match status" value="1"/>
</dbReference>
<accession>A0A1H4SD73</accession>
<dbReference type="SUPFAM" id="SSF52821">
    <property type="entry name" value="Rhodanese/Cell cycle control phosphatase"/>
    <property type="match status" value="1"/>
</dbReference>
<dbReference type="InterPro" id="IPR036873">
    <property type="entry name" value="Rhodanese-like_dom_sf"/>
</dbReference>
<dbReference type="PANTHER" id="PTHR11404:SF6">
    <property type="entry name" value="SUPEROXIDE DISMUTASE [MN], MITOCHONDRIAL"/>
    <property type="match status" value="1"/>
</dbReference>
<gene>
    <name evidence="6" type="ORF">SAMN05444164_1794</name>
</gene>
<sequence length="318" mass="35286">MRYQLAPLYCRPWTLNGISARLIESHYENNYGAALSRLNAIAEEIDQLDLGNTPGQSLARLKRDEIVALNSTLLHELYFASLGGDGRVLPDTLASAITKDFGSVDRWRQEFVGIADGLAGGSGWVLLTYVPRAGRLINQIGSEHNQSIAGGIPILALDMYEHAYHLEFGANANAYIAAFMRNIDWSAVKLRYEDAIKVVPPRPLEQQEFGDVPSISVEEVREMLKSGTSVQIIDTRPKHYSSKAQDIMDGAVWRDPEHLDDWIGTLSKTEPVVTFCVYGFHIGCQTASALRKAGFDARYMAGGHYAWKAIKGPVRLFE</sequence>
<protein>
    <recommendedName>
        <fullName evidence="2">superoxide dismutase</fullName>
        <ecNumber evidence="2">1.15.1.1</ecNumber>
    </recommendedName>
</protein>